<evidence type="ECO:0000313" key="1">
    <source>
        <dbReference type="EMBL" id="JAH47266.1"/>
    </source>
</evidence>
<proteinExistence type="predicted"/>
<reference evidence="1" key="2">
    <citation type="journal article" date="2015" name="Fish Shellfish Immunol.">
        <title>Early steps in the European eel (Anguilla anguilla)-Vibrio vulnificus interaction in the gills: Role of the RtxA13 toxin.</title>
        <authorList>
            <person name="Callol A."/>
            <person name="Pajuelo D."/>
            <person name="Ebbesson L."/>
            <person name="Teles M."/>
            <person name="MacKenzie S."/>
            <person name="Amaro C."/>
        </authorList>
    </citation>
    <scope>NUCLEOTIDE SEQUENCE</scope>
</reference>
<protein>
    <submittedName>
        <fullName evidence="1">Uncharacterized protein</fullName>
    </submittedName>
</protein>
<sequence length="74" mass="8406">MLFCFAVVGEVCISSQGNSQQVANHLTGVCTHLYSQADLQYQGRCESSLRQSWKFLFGATVQQYYRMLCCQREG</sequence>
<organism evidence="1">
    <name type="scientific">Anguilla anguilla</name>
    <name type="common">European freshwater eel</name>
    <name type="synonym">Muraena anguilla</name>
    <dbReference type="NCBI Taxonomy" id="7936"/>
    <lineage>
        <taxon>Eukaryota</taxon>
        <taxon>Metazoa</taxon>
        <taxon>Chordata</taxon>
        <taxon>Craniata</taxon>
        <taxon>Vertebrata</taxon>
        <taxon>Euteleostomi</taxon>
        <taxon>Actinopterygii</taxon>
        <taxon>Neopterygii</taxon>
        <taxon>Teleostei</taxon>
        <taxon>Anguilliformes</taxon>
        <taxon>Anguillidae</taxon>
        <taxon>Anguilla</taxon>
    </lineage>
</organism>
<accession>A0A0E9T140</accession>
<dbReference type="EMBL" id="GBXM01061311">
    <property type="protein sequence ID" value="JAH47266.1"/>
    <property type="molecule type" value="Transcribed_RNA"/>
</dbReference>
<dbReference type="AlphaFoldDB" id="A0A0E9T140"/>
<reference evidence="1" key="1">
    <citation type="submission" date="2014-11" db="EMBL/GenBank/DDBJ databases">
        <authorList>
            <person name="Amaro Gonzalez C."/>
        </authorList>
    </citation>
    <scope>NUCLEOTIDE SEQUENCE</scope>
</reference>
<dbReference type="EMBL" id="GBXM01066438">
    <property type="protein sequence ID" value="JAH42139.1"/>
    <property type="molecule type" value="Transcribed_RNA"/>
</dbReference>
<name>A0A0E9T140_ANGAN</name>